<comment type="similarity">
    <text evidence="1">Belongs to the GLTP family.</text>
</comment>
<dbReference type="PANTHER" id="PTHR10219">
    <property type="entry name" value="GLYCOLIPID TRANSFER PROTEIN-RELATED"/>
    <property type="match status" value="1"/>
</dbReference>
<dbReference type="Gene3D" id="1.10.3520.10">
    <property type="entry name" value="Glycolipid transfer protein"/>
    <property type="match status" value="1"/>
</dbReference>
<evidence type="ECO:0000256" key="4">
    <source>
        <dbReference type="SAM" id="MobiDB-lite"/>
    </source>
</evidence>
<reference evidence="7" key="1">
    <citation type="journal article" date="2016" name="Nat. Biotechnol.">
        <title>Sequencing wild and cultivated cassava and related species reveals extensive interspecific hybridization and genetic diversity.</title>
        <authorList>
            <person name="Bredeson J.V."/>
            <person name="Lyons J.B."/>
            <person name="Prochnik S.E."/>
            <person name="Wu G.A."/>
            <person name="Ha C.M."/>
            <person name="Edsinger-Gonzales E."/>
            <person name="Grimwood J."/>
            <person name="Schmutz J."/>
            <person name="Rabbi I.Y."/>
            <person name="Egesi C."/>
            <person name="Nauluvula P."/>
            <person name="Lebot V."/>
            <person name="Ndunguru J."/>
            <person name="Mkamilo G."/>
            <person name="Bart R.S."/>
            <person name="Setter T.L."/>
            <person name="Gleadow R.M."/>
            <person name="Kulakow P."/>
            <person name="Ferguson M.E."/>
            <person name="Rounsley S."/>
            <person name="Rokhsar D.S."/>
        </authorList>
    </citation>
    <scope>NUCLEOTIDE SEQUENCE [LARGE SCALE GENOMIC DNA]</scope>
    <source>
        <strain evidence="7">cv. AM560-2</strain>
    </source>
</reference>
<name>A0A2C9VNI9_MANES</name>
<dbReference type="AlphaFoldDB" id="A0A2C9VNI9"/>
<proteinExistence type="inferred from homology"/>
<dbReference type="Pfam" id="PF08718">
    <property type="entry name" value="GLTP"/>
    <property type="match status" value="1"/>
</dbReference>
<keyword evidence="3" id="KW-0445">Lipid transport</keyword>
<organism evidence="6 7">
    <name type="scientific">Manihot esculenta</name>
    <name type="common">Cassava</name>
    <name type="synonym">Jatropha manihot</name>
    <dbReference type="NCBI Taxonomy" id="3983"/>
    <lineage>
        <taxon>Eukaryota</taxon>
        <taxon>Viridiplantae</taxon>
        <taxon>Streptophyta</taxon>
        <taxon>Embryophyta</taxon>
        <taxon>Tracheophyta</taxon>
        <taxon>Spermatophyta</taxon>
        <taxon>Magnoliopsida</taxon>
        <taxon>eudicotyledons</taxon>
        <taxon>Gunneridae</taxon>
        <taxon>Pentapetalae</taxon>
        <taxon>rosids</taxon>
        <taxon>fabids</taxon>
        <taxon>Malpighiales</taxon>
        <taxon>Euphorbiaceae</taxon>
        <taxon>Crotonoideae</taxon>
        <taxon>Manihoteae</taxon>
        <taxon>Manihot</taxon>
    </lineage>
</organism>
<dbReference type="OMA" id="WTIRTAV"/>
<protein>
    <recommendedName>
        <fullName evidence="5">Glycolipid transfer protein domain-containing protein</fullName>
    </recommendedName>
</protein>
<dbReference type="InterPro" id="IPR014830">
    <property type="entry name" value="Glycolipid_transfer_prot_dom"/>
</dbReference>
<dbReference type="EMBL" id="CM004392">
    <property type="protein sequence ID" value="OAY47318.1"/>
    <property type="molecule type" value="Genomic_DNA"/>
</dbReference>
<dbReference type="GO" id="GO:1902388">
    <property type="term" value="F:ceramide 1-phosphate transfer activity"/>
    <property type="evidence" value="ECO:0000318"/>
    <property type="project" value="GO_Central"/>
</dbReference>
<keyword evidence="7" id="KW-1185">Reference proteome</keyword>
<dbReference type="GO" id="GO:0035627">
    <property type="term" value="P:ceramide transport"/>
    <property type="evidence" value="ECO:0000318"/>
    <property type="project" value="GO_Central"/>
</dbReference>
<dbReference type="SUPFAM" id="SSF110004">
    <property type="entry name" value="Glycolipid transfer protein, GLTP"/>
    <property type="match status" value="1"/>
</dbReference>
<evidence type="ECO:0000256" key="2">
    <source>
        <dbReference type="ARBA" id="ARBA00022448"/>
    </source>
</evidence>
<dbReference type="OrthoDB" id="116883at2759"/>
<dbReference type="PANTHER" id="PTHR10219:SF28">
    <property type="entry name" value="ACD11 HOMOLOG PROTEIN"/>
    <property type="match status" value="1"/>
</dbReference>
<dbReference type="GO" id="GO:0120009">
    <property type="term" value="P:intermembrane lipid transfer"/>
    <property type="evidence" value="ECO:0000318"/>
    <property type="project" value="GO_Central"/>
</dbReference>
<feature type="region of interest" description="Disordered" evidence="4">
    <location>
        <begin position="1"/>
        <end position="24"/>
    </location>
</feature>
<evidence type="ECO:0000313" key="7">
    <source>
        <dbReference type="Proteomes" id="UP000091857"/>
    </source>
</evidence>
<sequence length="246" mass="27829">MKRYLFRSSSAQSLQEQPHRPSPELFVQDSAMTTTSHAEPNVREQKPLSPVVEAFEDLANHLQRIDIDGGELRLDTFCDSCSLVSILFSCLGLAFKFAESEYVSKVGSLLEASKRHKTLQNILDLDVANGTVRTAGSHSRNLRRVRQGLDLIRALFEQFLATDDYSLRDAATTAYAQTCAPYHTWAIRTAVYAGMYALPSRDQLLLNLCETDQSAEKKMRRYINASLPVIQYIDKLYVSRNISLDW</sequence>
<dbReference type="GO" id="GO:1902387">
    <property type="term" value="F:ceramide 1-phosphate binding"/>
    <property type="evidence" value="ECO:0000318"/>
    <property type="project" value="GO_Central"/>
</dbReference>
<dbReference type="Proteomes" id="UP000091857">
    <property type="component" value="Chromosome 6"/>
</dbReference>
<gene>
    <name evidence="6" type="ORF">MANES_06G069800v8</name>
</gene>
<dbReference type="Gramene" id="Manes.06G069800.1.v8.1">
    <property type="protein sequence ID" value="Manes.06G069800.1.v8.1.CDS"/>
    <property type="gene ID" value="Manes.06G069800.v8.1"/>
</dbReference>
<evidence type="ECO:0000259" key="5">
    <source>
        <dbReference type="Pfam" id="PF08718"/>
    </source>
</evidence>
<comment type="caution">
    <text evidence="6">The sequence shown here is derived from an EMBL/GenBank/DDBJ whole genome shotgun (WGS) entry which is preliminary data.</text>
</comment>
<evidence type="ECO:0000313" key="6">
    <source>
        <dbReference type="EMBL" id="OAY47318.1"/>
    </source>
</evidence>
<evidence type="ECO:0000256" key="1">
    <source>
        <dbReference type="ARBA" id="ARBA00007148"/>
    </source>
</evidence>
<feature type="domain" description="Glycolipid transfer protein" evidence="5">
    <location>
        <begin position="73"/>
        <end position="210"/>
    </location>
</feature>
<feature type="compositionally biased region" description="Polar residues" evidence="4">
    <location>
        <begin position="7"/>
        <end position="16"/>
    </location>
</feature>
<dbReference type="InterPro" id="IPR036497">
    <property type="entry name" value="GLTP_sf"/>
</dbReference>
<dbReference type="STRING" id="3983.A0A2C9VNI9"/>
<dbReference type="FunFam" id="1.10.3520.10:FF:000005">
    <property type="entry name" value="Accelerated cell death 11"/>
    <property type="match status" value="1"/>
</dbReference>
<evidence type="ECO:0000256" key="3">
    <source>
        <dbReference type="ARBA" id="ARBA00023055"/>
    </source>
</evidence>
<dbReference type="GO" id="GO:0005829">
    <property type="term" value="C:cytosol"/>
    <property type="evidence" value="ECO:0000318"/>
    <property type="project" value="GO_Central"/>
</dbReference>
<keyword evidence="2" id="KW-0813">Transport</keyword>
<accession>A0A2C9VNI9</accession>